<dbReference type="PANTHER" id="PTHR13799">
    <property type="entry name" value="NGG1 INTERACTING FACTOR 3"/>
    <property type="match status" value="1"/>
</dbReference>
<dbReference type="InterPro" id="IPR036069">
    <property type="entry name" value="DUF34/NIF3_sf"/>
</dbReference>
<sequence length="240" mass="27113">MKVSEIYKILNEIAPFDTQEGWDNSGLIVGSNESEFERIYLSLDVDSALLDIVRPNSLIITHHPLIFKGLKTVDFSTYPGLILRKMIMKNVSLIAMHTNADLAFLNEYFVSEVLGLKVYKKDGFLIYSNLKISFDELTNLLKSKLNLVNLRAIYAKDEIRSVAICTGSGGDLVSEVRADAFITGDIKYHQALQAKENKLNLFDVGHFESECYFGASLAKYLQNLKIEVIISNSKNPFMHY</sequence>
<keyword evidence="2" id="KW-0479">Metal-binding</keyword>
<comment type="similarity">
    <text evidence="1">Belongs to the GTP cyclohydrolase I type 2/NIF3 family.</text>
</comment>
<organism evidence="3 4">
    <name type="scientific">Campylobacter anatolicus</name>
    <dbReference type="NCBI Taxonomy" id="2829105"/>
    <lineage>
        <taxon>Bacteria</taxon>
        <taxon>Pseudomonadati</taxon>
        <taxon>Campylobacterota</taxon>
        <taxon>Epsilonproteobacteria</taxon>
        <taxon>Campylobacterales</taxon>
        <taxon>Campylobacteraceae</taxon>
        <taxon>Campylobacter</taxon>
    </lineage>
</organism>
<dbReference type="PANTHER" id="PTHR13799:SF14">
    <property type="entry name" value="GTP CYCLOHYDROLASE 1 TYPE 2 HOMOLOG"/>
    <property type="match status" value="1"/>
</dbReference>
<gene>
    <name evidence="3" type="ORF">KDD93_04300</name>
</gene>
<dbReference type="EMBL" id="JAGSSW010000003">
    <property type="protein sequence ID" value="MBR8463796.1"/>
    <property type="molecule type" value="Genomic_DNA"/>
</dbReference>
<dbReference type="RefSeq" id="WP_212141905.1">
    <property type="nucleotide sequence ID" value="NZ_JAGSSW010000003.1"/>
</dbReference>
<proteinExistence type="inferred from homology"/>
<keyword evidence="4" id="KW-1185">Reference proteome</keyword>
<dbReference type="InterPro" id="IPR002678">
    <property type="entry name" value="DUF34/NIF3"/>
</dbReference>
<dbReference type="Pfam" id="PF01784">
    <property type="entry name" value="DUF34_NIF3"/>
    <property type="match status" value="1"/>
</dbReference>
<name>A0ABS5HHP6_9BACT</name>
<evidence type="ECO:0000256" key="2">
    <source>
        <dbReference type="ARBA" id="ARBA00022723"/>
    </source>
</evidence>
<reference evidence="3 4" key="1">
    <citation type="submission" date="2021-04" db="EMBL/GenBank/DDBJ databases">
        <title>Molecular and phenotypic characterization and identification of bacterial isolates recovered from the Anatolian ground squirrels (Spermophilus xanthoprymnus) and which have the potential to form a new species in the Campylobacter genus.</title>
        <authorList>
            <person name="Aydin F."/>
            <person name="Abay S."/>
            <person name="Kayman T."/>
            <person name="Karakaya E."/>
            <person name="Mustak H.K."/>
            <person name="Mustak I.B."/>
            <person name="Bilgin N."/>
            <person name="Duzler A."/>
            <person name="Sahin O."/>
            <person name="Guran O."/>
            <person name="Saticioglu I.B."/>
        </authorList>
    </citation>
    <scope>NUCLEOTIDE SEQUENCE [LARGE SCALE GENOMIC DNA]</scope>
    <source>
        <strain evidence="4">faydin-G24</strain>
    </source>
</reference>
<evidence type="ECO:0000256" key="1">
    <source>
        <dbReference type="ARBA" id="ARBA00006964"/>
    </source>
</evidence>
<comment type="caution">
    <text evidence="3">The sequence shown here is derived from an EMBL/GenBank/DDBJ whole genome shotgun (WGS) entry which is preliminary data.</text>
</comment>
<evidence type="ECO:0000313" key="3">
    <source>
        <dbReference type="EMBL" id="MBR8463796.1"/>
    </source>
</evidence>
<accession>A0ABS5HHP6</accession>
<evidence type="ECO:0000313" key="4">
    <source>
        <dbReference type="Proteomes" id="UP000682951"/>
    </source>
</evidence>
<dbReference type="SUPFAM" id="SSF102705">
    <property type="entry name" value="NIF3 (NGG1p interacting factor 3)-like"/>
    <property type="match status" value="1"/>
</dbReference>
<protein>
    <submittedName>
        <fullName evidence="3">Nif3-like dinuclear metal center hexameric protein</fullName>
    </submittedName>
</protein>
<dbReference type="Gene3D" id="3.40.1390.30">
    <property type="entry name" value="NIF3 (NGG1p interacting factor 3)-like"/>
    <property type="match status" value="2"/>
</dbReference>
<dbReference type="NCBIfam" id="TIGR00486">
    <property type="entry name" value="YbgI_SA1388"/>
    <property type="match status" value="1"/>
</dbReference>
<dbReference type="Proteomes" id="UP000682951">
    <property type="component" value="Unassembled WGS sequence"/>
</dbReference>